<protein>
    <submittedName>
        <fullName evidence="2">DUF2934 domain-containing protein</fullName>
    </submittedName>
</protein>
<feature type="region of interest" description="Disordered" evidence="1">
    <location>
        <begin position="1"/>
        <end position="44"/>
    </location>
</feature>
<feature type="compositionally biased region" description="Polar residues" evidence="1">
    <location>
        <begin position="9"/>
        <end position="20"/>
    </location>
</feature>
<accession>A0A2W1K4J7</accession>
<sequence length="96" mass="10706">MTLRYRPSTDIQENAMTSMHETPDSHEQVPFSPVPLPETPASVAAPMMSDPELRHHRIAEAAYFLAEQKGFPADQAEACWLAAEQDIDREGLAAER</sequence>
<organism evidence="2 3">
    <name type="scientific">Acidithiobacillus ferrooxidans</name>
    <name type="common">Thiobacillus ferrooxidans</name>
    <dbReference type="NCBI Taxonomy" id="920"/>
    <lineage>
        <taxon>Bacteria</taxon>
        <taxon>Pseudomonadati</taxon>
        <taxon>Pseudomonadota</taxon>
        <taxon>Acidithiobacillia</taxon>
        <taxon>Acidithiobacillales</taxon>
        <taxon>Acidithiobacillaceae</taxon>
        <taxon>Acidithiobacillus</taxon>
    </lineage>
</organism>
<dbReference type="InterPro" id="IPR021327">
    <property type="entry name" value="DUF2934"/>
</dbReference>
<evidence type="ECO:0000256" key="1">
    <source>
        <dbReference type="SAM" id="MobiDB-lite"/>
    </source>
</evidence>
<evidence type="ECO:0000313" key="3">
    <source>
        <dbReference type="Proteomes" id="UP000248886"/>
    </source>
</evidence>
<dbReference type="Pfam" id="PF11154">
    <property type="entry name" value="DUF2934"/>
    <property type="match status" value="1"/>
</dbReference>
<evidence type="ECO:0000313" key="2">
    <source>
        <dbReference type="EMBL" id="PZD81738.1"/>
    </source>
</evidence>
<comment type="caution">
    <text evidence="2">The sequence shown here is derived from an EMBL/GenBank/DDBJ whole genome shotgun (WGS) entry which is preliminary data.</text>
</comment>
<dbReference type="EMBL" id="QKQP01000001">
    <property type="protein sequence ID" value="PZD81738.1"/>
    <property type="molecule type" value="Genomic_DNA"/>
</dbReference>
<name>A0A2W1K4J7_ACIFR</name>
<dbReference type="Proteomes" id="UP000248886">
    <property type="component" value="Unassembled WGS sequence"/>
</dbReference>
<dbReference type="OrthoDB" id="5297631at2"/>
<proteinExistence type="predicted"/>
<gene>
    <name evidence="2" type="ORF">DN052_01265</name>
</gene>
<reference evidence="2 3" key="1">
    <citation type="submission" date="2018-06" db="EMBL/GenBank/DDBJ databases">
        <title>Draft sequence of Acidithiobacillus ferrooxidans CCM 4253.</title>
        <authorList>
            <person name="Moya-Beltran A."/>
            <person name="Castro M."/>
            <person name="Covarrubias P.C."/>
            <person name="Issotta F."/>
            <person name="Janiczek O."/>
            <person name="Mandl M."/>
            <person name="Kucera J."/>
            <person name="Quatrini R."/>
        </authorList>
    </citation>
    <scope>NUCLEOTIDE SEQUENCE [LARGE SCALE GENOMIC DNA]</scope>
    <source>
        <strain evidence="2 3">CCM 4253</strain>
    </source>
</reference>
<dbReference type="AlphaFoldDB" id="A0A2W1K4J7"/>